<keyword evidence="2" id="KW-1185">Reference proteome</keyword>
<evidence type="ECO:0000313" key="2">
    <source>
        <dbReference type="Proteomes" id="UP000240883"/>
    </source>
</evidence>
<reference evidence="1 2" key="1">
    <citation type="journal article" date="2018" name="Front. Microbiol.">
        <title>Genome-Wide Analysis of Corynespora cassiicola Leaf Fall Disease Putative Effectors.</title>
        <authorList>
            <person name="Lopez D."/>
            <person name="Ribeiro S."/>
            <person name="Label P."/>
            <person name="Fumanal B."/>
            <person name="Venisse J.S."/>
            <person name="Kohler A."/>
            <person name="de Oliveira R.R."/>
            <person name="Labutti K."/>
            <person name="Lipzen A."/>
            <person name="Lail K."/>
            <person name="Bauer D."/>
            <person name="Ohm R.A."/>
            <person name="Barry K.W."/>
            <person name="Spatafora J."/>
            <person name="Grigoriev I.V."/>
            <person name="Martin F.M."/>
            <person name="Pujade-Renaud V."/>
        </authorList>
    </citation>
    <scope>NUCLEOTIDE SEQUENCE [LARGE SCALE GENOMIC DNA]</scope>
    <source>
        <strain evidence="1 2">Philippines</strain>
    </source>
</reference>
<dbReference type="Proteomes" id="UP000240883">
    <property type="component" value="Unassembled WGS sequence"/>
</dbReference>
<sequence>MTEFTETHSPCSSGCYHDLECGHRIRTEYPEPCGSNCTYPVNYPVFICPPCLANEVRVEIALRNLVVENPADDGGDMEMIDAMDASGMKGSKNISLPAEVYHQLGQQLLSQRVRAYGRRCEEAPKLDPRLQYFNEFPEAQEDGWFLGEDNRVPDFKPRKRPGKGKHSTLYGISKKQKVKGTGRNITAERLSRNLERIDVKMIQSDEVGMMISDMIRNLTIE</sequence>
<protein>
    <submittedName>
        <fullName evidence="1">Uncharacterized protein</fullName>
    </submittedName>
</protein>
<evidence type="ECO:0000313" key="1">
    <source>
        <dbReference type="EMBL" id="PSN74594.1"/>
    </source>
</evidence>
<dbReference type="EMBL" id="KZ678128">
    <property type="protein sequence ID" value="PSN74594.1"/>
    <property type="molecule type" value="Genomic_DNA"/>
</dbReference>
<name>A0A2T2PAB5_CORCC</name>
<gene>
    <name evidence="1" type="ORF">BS50DRAFT_581390</name>
</gene>
<dbReference type="OrthoDB" id="3764174at2759"/>
<dbReference type="AlphaFoldDB" id="A0A2T2PAB5"/>
<organism evidence="1 2">
    <name type="scientific">Corynespora cassiicola Philippines</name>
    <dbReference type="NCBI Taxonomy" id="1448308"/>
    <lineage>
        <taxon>Eukaryota</taxon>
        <taxon>Fungi</taxon>
        <taxon>Dikarya</taxon>
        <taxon>Ascomycota</taxon>
        <taxon>Pezizomycotina</taxon>
        <taxon>Dothideomycetes</taxon>
        <taxon>Pleosporomycetidae</taxon>
        <taxon>Pleosporales</taxon>
        <taxon>Corynesporascaceae</taxon>
        <taxon>Corynespora</taxon>
    </lineage>
</organism>
<proteinExistence type="predicted"/>
<accession>A0A2T2PAB5</accession>